<keyword evidence="1" id="KW-0223">Dioxygenase</keyword>
<reference evidence="2 3" key="1">
    <citation type="submission" date="2019-08" db="EMBL/GenBank/DDBJ databases">
        <title>Genome of Psychroserpens burtonensis ACAM 167.</title>
        <authorList>
            <person name="Bowman J.P."/>
        </authorList>
    </citation>
    <scope>NUCLEOTIDE SEQUENCE [LARGE SCALE GENOMIC DNA]</scope>
    <source>
        <strain evidence="2 3">ACAM 167</strain>
    </source>
</reference>
<evidence type="ECO:0000313" key="3">
    <source>
        <dbReference type="Proteomes" id="UP000321938"/>
    </source>
</evidence>
<comment type="function">
    <text evidence="1">Catalyzes the cleavage of beta-carotene at its central double bond (15,15') to yield two molecules of all-trans-retinal.</text>
</comment>
<dbReference type="RefSeq" id="WP_028871198.1">
    <property type="nucleotide sequence ID" value="NZ_VOSB01000013.1"/>
</dbReference>
<dbReference type="GO" id="GO:0003834">
    <property type="term" value="F:beta-carotene 15,15'-dioxygenase activity"/>
    <property type="evidence" value="ECO:0007669"/>
    <property type="project" value="UniProtKB-EC"/>
</dbReference>
<dbReference type="OrthoDB" id="945227at2"/>
<organism evidence="2 3">
    <name type="scientific">Psychroserpens burtonensis</name>
    <dbReference type="NCBI Taxonomy" id="49278"/>
    <lineage>
        <taxon>Bacteria</taxon>
        <taxon>Pseudomonadati</taxon>
        <taxon>Bacteroidota</taxon>
        <taxon>Flavobacteriia</taxon>
        <taxon>Flavobacteriales</taxon>
        <taxon>Flavobacteriaceae</taxon>
        <taxon>Psychroserpens</taxon>
    </lineage>
</organism>
<evidence type="ECO:0000313" key="2">
    <source>
        <dbReference type="EMBL" id="TXE17342.1"/>
    </source>
</evidence>
<dbReference type="EMBL" id="VOSB01000013">
    <property type="protein sequence ID" value="TXE17342.1"/>
    <property type="molecule type" value="Genomic_DNA"/>
</dbReference>
<keyword evidence="1" id="KW-0479">Metal-binding</keyword>
<dbReference type="Pfam" id="PF15461">
    <property type="entry name" value="BCD"/>
    <property type="match status" value="1"/>
</dbReference>
<dbReference type="GO" id="GO:0016121">
    <property type="term" value="P:carotene catabolic process"/>
    <property type="evidence" value="ECO:0007669"/>
    <property type="project" value="UniProtKB-UniRule"/>
</dbReference>
<proteinExistence type="inferred from homology"/>
<feature type="transmembrane region" description="Helical" evidence="1">
    <location>
        <begin position="189"/>
        <end position="214"/>
    </location>
</feature>
<dbReference type="AlphaFoldDB" id="A0A5C7BDS4"/>
<comment type="similarity">
    <text evidence="1">Belongs to the Brp/Blh beta-carotene diooxygenase family.</text>
</comment>
<dbReference type="NCBIfam" id="TIGR03753">
    <property type="entry name" value="blh_monoox"/>
    <property type="match status" value="1"/>
</dbReference>
<feature type="transmembrane region" description="Helical" evidence="1">
    <location>
        <begin position="33"/>
        <end position="54"/>
    </location>
</feature>
<dbReference type="InterPro" id="IPR022270">
    <property type="entry name" value="Blh_diox"/>
</dbReference>
<feature type="transmembrane region" description="Helical" evidence="1">
    <location>
        <begin position="66"/>
        <end position="99"/>
    </location>
</feature>
<name>A0A5C7BDS4_9FLAO</name>
<dbReference type="HAMAP" id="MF_02093">
    <property type="entry name" value="Beta_carotene_diox"/>
    <property type="match status" value="1"/>
</dbReference>
<feature type="transmembrane region" description="Helical" evidence="1">
    <location>
        <begin position="119"/>
        <end position="143"/>
    </location>
</feature>
<feature type="transmembrane region" description="Helical" evidence="1">
    <location>
        <begin position="155"/>
        <end position="177"/>
    </location>
</feature>
<keyword evidence="1" id="KW-0812">Transmembrane</keyword>
<feature type="transmembrane region" description="Helical" evidence="1">
    <location>
        <begin position="268"/>
        <end position="287"/>
    </location>
</feature>
<keyword evidence="1" id="KW-0408">Iron</keyword>
<comment type="catalytic activity">
    <reaction evidence="1">
        <text>all-trans-beta-carotene + O2 = 2 all-trans-retinal</text>
        <dbReference type="Rhea" id="RHEA:32887"/>
        <dbReference type="ChEBI" id="CHEBI:15379"/>
        <dbReference type="ChEBI" id="CHEBI:17579"/>
        <dbReference type="ChEBI" id="CHEBI:17898"/>
        <dbReference type="EC" id="1.13.11.63"/>
    </reaction>
</comment>
<comment type="cofactor">
    <cofactor evidence="1">
        <name>Fe(2+)</name>
        <dbReference type="ChEBI" id="CHEBI:29033"/>
    </cofactor>
</comment>
<sequence length="299" mass="34743">MGKIHNLSILLSFVGLWVTSIFSGELEIFMGFILIFSFGILHGSNDILLIDSISNSKAKYSFLKVLGIYLLTVFAAVIVFYLIPLFAVVLFILFSAFHFGEQHWEHKRLDVSNKLRNCFYFIYGLLVLQILFILNISEVIEIITSITSYTVTYNVVLYSFISNLIAFALTSILLYYKSSQFKIVLLTELFHLLIFTIIFKVSTLIWGFTIYFIFWHSIPSLYEQINYIYGDFNKGNMFSYLKKAFPYWIISLIGISIVYFIFKDEKLFYAIFFSFLAAITFPHALVINKMFANKKTQPN</sequence>
<dbReference type="GO" id="GO:0005506">
    <property type="term" value="F:iron ion binding"/>
    <property type="evidence" value="ECO:0007669"/>
    <property type="project" value="UniProtKB-UniRule"/>
</dbReference>
<dbReference type="GO" id="GO:0010436">
    <property type="term" value="F:carotenoid dioxygenase activity"/>
    <property type="evidence" value="ECO:0007669"/>
    <property type="project" value="UniProtKB-UniRule"/>
</dbReference>
<keyword evidence="1" id="KW-1133">Transmembrane helix</keyword>
<evidence type="ECO:0000256" key="1">
    <source>
        <dbReference type="HAMAP-Rule" id="MF_02093"/>
    </source>
</evidence>
<keyword evidence="3" id="KW-1185">Reference proteome</keyword>
<comment type="subcellular location">
    <subcellularLocation>
        <location evidence="1">Cell membrane</location>
        <topology evidence="1">Multi-pass membrane protein</topology>
    </subcellularLocation>
</comment>
<protein>
    <recommendedName>
        <fullName evidence="1">Probable beta-carotene 15,15'-dioxygenase</fullName>
        <ecNumber evidence="1">1.13.11.63</ecNumber>
    </recommendedName>
</protein>
<keyword evidence="1" id="KW-1003">Cell membrane</keyword>
<keyword evidence="1" id="KW-0472">Membrane</keyword>
<dbReference type="GO" id="GO:0005886">
    <property type="term" value="C:plasma membrane"/>
    <property type="evidence" value="ECO:0007669"/>
    <property type="project" value="UniProtKB-SubCell"/>
</dbReference>
<accession>A0A5C7BDS4</accession>
<comment type="caution">
    <text evidence="1">Lacks conserved residue(s) required for the propagation of feature annotation.</text>
</comment>
<keyword evidence="1" id="KW-0560">Oxidoreductase</keyword>
<dbReference type="Proteomes" id="UP000321938">
    <property type="component" value="Unassembled WGS sequence"/>
</dbReference>
<feature type="transmembrane region" description="Helical" evidence="1">
    <location>
        <begin position="244"/>
        <end position="262"/>
    </location>
</feature>
<dbReference type="STRING" id="1123037.GCA_000425305_01187"/>
<gene>
    <name evidence="2" type="ORF">ES692_10190</name>
</gene>
<comment type="caution">
    <text evidence="2">The sequence shown here is derived from an EMBL/GenBank/DDBJ whole genome shotgun (WGS) entry which is preliminary data.</text>
</comment>
<dbReference type="EC" id="1.13.11.63" evidence="1"/>